<dbReference type="STRING" id="1322246.BN4_10734"/>
<gene>
    <name evidence="3" type="ordered locus">BN4_10734</name>
</gene>
<dbReference type="BioCyc" id="DPIE1322246:BN4_RS03760-MONOMER"/>
<dbReference type="InterPro" id="IPR014162">
    <property type="entry name" value="CpoB_C"/>
</dbReference>
<dbReference type="PATRIC" id="fig|879567.3.peg.758"/>
<dbReference type="InterPro" id="IPR019734">
    <property type="entry name" value="TPR_rpt"/>
</dbReference>
<accession>M1WJI8</accession>
<organism evidence="3 4">
    <name type="scientific">Pseudodesulfovibrio piezophilus (strain DSM 21447 / JCM 15486 / C1TLV30)</name>
    <name type="common">Desulfovibrio piezophilus</name>
    <dbReference type="NCBI Taxonomy" id="1322246"/>
    <lineage>
        <taxon>Bacteria</taxon>
        <taxon>Pseudomonadati</taxon>
        <taxon>Thermodesulfobacteriota</taxon>
        <taxon>Desulfovibrionia</taxon>
        <taxon>Desulfovibrionales</taxon>
        <taxon>Desulfovibrionaceae</taxon>
    </lineage>
</organism>
<sequence>MDYLKLVLLTVVCLMASACTAARQQASTIDASTEWRLKSLEESFLNFREEQRLQADRSLESSEAVSRKLENLEQKIASLKSGSSIMAAPEDVSADSSSVEKGWVTDLKPEDDGWVEGQKNEVSDTVKTTIQNDETQPWDTVPGPPPVVPEPKIVERKKTSVQRHKASPELSSAKALYTSGLAKYNGDDFIGARSAFEQFVKKYPKNDLVPNALYWKGETFYSQKDFAQSILAFKEVTGRYPKHDKSAAALLKIGMSYDKVGDPDNAIFYLRALIEDFPKSAPAKLARQELNRLGG</sequence>
<dbReference type="PROSITE" id="PS51257">
    <property type="entry name" value="PROKAR_LIPOPROTEIN"/>
    <property type="match status" value="1"/>
</dbReference>
<dbReference type="InterPro" id="IPR011990">
    <property type="entry name" value="TPR-like_helical_dom_sf"/>
</dbReference>
<keyword evidence="1" id="KW-0175">Coiled coil</keyword>
<dbReference type="RefSeq" id="WP_015414025.1">
    <property type="nucleotide sequence ID" value="NC_020409.1"/>
</dbReference>
<evidence type="ECO:0000256" key="2">
    <source>
        <dbReference type="SAM" id="SignalP"/>
    </source>
</evidence>
<proteinExistence type="inferred from homology"/>
<dbReference type="SUPFAM" id="SSF48452">
    <property type="entry name" value="TPR-like"/>
    <property type="match status" value="1"/>
</dbReference>
<evidence type="ECO:0000313" key="4">
    <source>
        <dbReference type="Proteomes" id="UP000011724"/>
    </source>
</evidence>
<dbReference type="GO" id="GO:0051301">
    <property type="term" value="P:cell division"/>
    <property type="evidence" value="ECO:0007669"/>
    <property type="project" value="InterPro"/>
</dbReference>
<dbReference type="HOGENOM" id="CLU_044315_3_1_7"/>
<feature type="chain" id="PRO_5039950510" evidence="2">
    <location>
        <begin position="22"/>
        <end position="295"/>
    </location>
</feature>
<reference evidence="3 4" key="1">
    <citation type="journal article" date="2013" name="PLoS ONE">
        <title>The first genomic and proteomic characterization of a deep-sea sulfate reducer: insights into the piezophilic lifestyle of Desulfovibrio piezophilus.</title>
        <authorList>
            <person name="Pradel N."/>
            <person name="Ji B."/>
            <person name="Gimenez G."/>
            <person name="Talla E."/>
            <person name="Lenoble P."/>
            <person name="Garel M."/>
            <person name="Tamburini C."/>
            <person name="Fourquet P."/>
            <person name="Lebrun R."/>
            <person name="Bertin P."/>
            <person name="Denis Y."/>
            <person name="Pophillat M."/>
            <person name="Barbe V."/>
            <person name="Ollivier B."/>
            <person name="Dolla A."/>
        </authorList>
    </citation>
    <scope>NUCLEOTIDE SEQUENCE [LARGE SCALE GENOMIC DNA]</scope>
    <source>
        <strain evidence="4">DSM 10523 / SB164P1</strain>
    </source>
</reference>
<evidence type="ECO:0000256" key="1">
    <source>
        <dbReference type="SAM" id="Coils"/>
    </source>
</evidence>
<reference evidence="4" key="2">
    <citation type="journal article" date="2013" name="Stand. Genomic Sci.">
        <title>Complete genome sequence of Desulfocapsa sulfexigens, a marine deltaproteobacterium specialized in disproportionating inorganic sulfur compounds.</title>
        <authorList>
            <person name="Finster K.W."/>
            <person name="Kjeldsen K.U."/>
            <person name="Kube M."/>
            <person name="Reinhardt R."/>
            <person name="Mussmann M."/>
            <person name="Amann R."/>
            <person name="Schreiber L."/>
        </authorList>
    </citation>
    <scope>NUCLEOTIDE SEQUENCE [LARGE SCALE GENOMIC DNA]</scope>
    <source>
        <strain evidence="4">DSM 10523 / SB164P1</strain>
    </source>
</reference>
<keyword evidence="4" id="KW-1185">Reference proteome</keyword>
<dbReference type="Pfam" id="PF13174">
    <property type="entry name" value="TPR_6"/>
    <property type="match status" value="1"/>
</dbReference>
<protein>
    <submittedName>
        <fullName evidence="3">Tol-pal system protein YbgF</fullName>
    </submittedName>
</protein>
<feature type="signal peptide" evidence="2">
    <location>
        <begin position="1"/>
        <end position="21"/>
    </location>
</feature>
<dbReference type="Proteomes" id="UP000011724">
    <property type="component" value="Chromosome"/>
</dbReference>
<dbReference type="OrthoDB" id="9781271at2"/>
<dbReference type="KEGG" id="dpi:BN4_10734"/>
<dbReference type="Gene3D" id="1.25.40.10">
    <property type="entry name" value="Tetratricopeptide repeat domain"/>
    <property type="match status" value="1"/>
</dbReference>
<dbReference type="EMBL" id="FO203427">
    <property type="protein sequence ID" value="CCH47971.1"/>
    <property type="molecule type" value="Genomic_DNA"/>
</dbReference>
<dbReference type="AlphaFoldDB" id="M1WJI8"/>
<evidence type="ECO:0000313" key="3">
    <source>
        <dbReference type="EMBL" id="CCH47971.1"/>
    </source>
</evidence>
<dbReference type="NCBIfam" id="TIGR02795">
    <property type="entry name" value="tol_pal_ybgF"/>
    <property type="match status" value="1"/>
</dbReference>
<feature type="coiled-coil region" evidence="1">
    <location>
        <begin position="55"/>
        <end position="82"/>
    </location>
</feature>
<keyword evidence="2" id="KW-0732">Signal</keyword>
<name>M1WJI8_PSEP2</name>
<dbReference type="eggNOG" id="COG1729">
    <property type="taxonomic scope" value="Bacteria"/>
</dbReference>
<dbReference type="HAMAP" id="MF_02066">
    <property type="entry name" value="CpoB"/>
    <property type="match status" value="1"/>
</dbReference>
<dbReference type="InterPro" id="IPR034706">
    <property type="entry name" value="CpoB"/>
</dbReference>
<dbReference type="SMART" id="SM00028">
    <property type="entry name" value="TPR"/>
    <property type="match status" value="3"/>
</dbReference>
<dbReference type="Pfam" id="PF13432">
    <property type="entry name" value="TPR_16"/>
    <property type="match status" value="1"/>
</dbReference>